<feature type="domain" description="HTH lysR-type" evidence="5">
    <location>
        <begin position="1"/>
        <end position="61"/>
    </location>
</feature>
<reference evidence="6 7" key="1">
    <citation type="submission" date="2020-08" db="EMBL/GenBank/DDBJ databases">
        <title>Genome sequence of Rhizobiales bacterium strain IZ6.</title>
        <authorList>
            <person name="Nakai R."/>
            <person name="Naganuma T."/>
        </authorList>
    </citation>
    <scope>NUCLEOTIDE SEQUENCE [LARGE SCALE GENOMIC DNA]</scope>
    <source>
        <strain evidence="6 7">IZ6</strain>
    </source>
</reference>
<dbReference type="Gene3D" id="1.10.10.10">
    <property type="entry name" value="Winged helix-like DNA-binding domain superfamily/Winged helix DNA-binding domain"/>
    <property type="match status" value="1"/>
</dbReference>
<dbReference type="RefSeq" id="WP_222877275.1">
    <property type="nucleotide sequence ID" value="NZ_AP023361.1"/>
</dbReference>
<gene>
    <name evidence="6" type="ORF">IZ6_13910</name>
</gene>
<organism evidence="6 7">
    <name type="scientific">Terrihabitans soli</name>
    <dbReference type="NCBI Taxonomy" id="708113"/>
    <lineage>
        <taxon>Bacteria</taxon>
        <taxon>Pseudomonadati</taxon>
        <taxon>Pseudomonadota</taxon>
        <taxon>Alphaproteobacteria</taxon>
        <taxon>Hyphomicrobiales</taxon>
        <taxon>Terrihabitans</taxon>
    </lineage>
</organism>
<keyword evidence="2" id="KW-0805">Transcription regulation</keyword>
<dbReference type="GO" id="GO:0003700">
    <property type="term" value="F:DNA-binding transcription factor activity"/>
    <property type="evidence" value="ECO:0007669"/>
    <property type="project" value="InterPro"/>
</dbReference>
<dbReference type="PRINTS" id="PR00039">
    <property type="entry name" value="HTHLYSR"/>
</dbReference>
<dbReference type="PANTHER" id="PTHR30346">
    <property type="entry name" value="TRANSCRIPTIONAL DUAL REGULATOR HCAR-RELATED"/>
    <property type="match status" value="1"/>
</dbReference>
<evidence type="ECO:0000256" key="1">
    <source>
        <dbReference type="ARBA" id="ARBA00009437"/>
    </source>
</evidence>
<dbReference type="InterPro" id="IPR036388">
    <property type="entry name" value="WH-like_DNA-bd_sf"/>
</dbReference>
<evidence type="ECO:0000256" key="2">
    <source>
        <dbReference type="ARBA" id="ARBA00023015"/>
    </source>
</evidence>
<keyword evidence="7" id="KW-1185">Reference proteome</keyword>
<comment type="similarity">
    <text evidence="1">Belongs to the LysR transcriptional regulatory family.</text>
</comment>
<evidence type="ECO:0000259" key="5">
    <source>
        <dbReference type="PROSITE" id="PS50931"/>
    </source>
</evidence>
<evidence type="ECO:0000313" key="7">
    <source>
        <dbReference type="Proteomes" id="UP000515317"/>
    </source>
</evidence>
<dbReference type="SUPFAM" id="SSF53850">
    <property type="entry name" value="Periplasmic binding protein-like II"/>
    <property type="match status" value="1"/>
</dbReference>
<evidence type="ECO:0000256" key="4">
    <source>
        <dbReference type="ARBA" id="ARBA00023163"/>
    </source>
</evidence>
<dbReference type="PANTHER" id="PTHR30346:SF0">
    <property type="entry name" value="HCA OPERON TRANSCRIPTIONAL ACTIVATOR HCAR"/>
    <property type="match status" value="1"/>
</dbReference>
<keyword evidence="4" id="KW-0804">Transcription</keyword>
<dbReference type="InterPro" id="IPR000847">
    <property type="entry name" value="LysR_HTH_N"/>
</dbReference>
<dbReference type="InterPro" id="IPR036390">
    <property type="entry name" value="WH_DNA-bd_sf"/>
</dbReference>
<keyword evidence="3" id="KW-0238">DNA-binding</keyword>
<dbReference type="AlphaFoldDB" id="A0A6S6QMQ4"/>
<dbReference type="KEGG" id="tso:IZ6_13910"/>
<dbReference type="InterPro" id="IPR005119">
    <property type="entry name" value="LysR_subst-bd"/>
</dbReference>
<protein>
    <submittedName>
        <fullName evidence="6">Transcriptional regulator</fullName>
    </submittedName>
</protein>
<dbReference type="Pfam" id="PF00126">
    <property type="entry name" value="HTH_1"/>
    <property type="match status" value="1"/>
</dbReference>
<proteinExistence type="inferred from homology"/>
<name>A0A6S6QMQ4_9HYPH</name>
<dbReference type="SUPFAM" id="SSF46785">
    <property type="entry name" value="Winged helix' DNA-binding domain"/>
    <property type="match status" value="1"/>
</dbReference>
<accession>A0A6S6QMQ4</accession>
<dbReference type="FunFam" id="1.10.10.10:FF:000001">
    <property type="entry name" value="LysR family transcriptional regulator"/>
    <property type="match status" value="1"/>
</dbReference>
<dbReference type="Proteomes" id="UP000515317">
    <property type="component" value="Chromosome"/>
</dbReference>
<dbReference type="PROSITE" id="PS50931">
    <property type="entry name" value="HTH_LYSR"/>
    <property type="match status" value="1"/>
</dbReference>
<dbReference type="GO" id="GO:0032993">
    <property type="term" value="C:protein-DNA complex"/>
    <property type="evidence" value="ECO:0007669"/>
    <property type="project" value="TreeGrafter"/>
</dbReference>
<sequence>MNVSLRALRYVVATADSGNLTEAARKLNVSQPSISSAIAQVEDELGVQIFIRHHARGVTLTSAGARIIGEARGLLNHARDFTQSAKDLGSELRGEISVGCLWTIASHLMPSILSGFAESHGGVVVSLEEGDQQNILDSLAAGRTELALSYRFAIPDEVAGEKLTAFPPYAVLPAGHRLAGRKDVELAELAEDEFILLDMPYSRDYFLNLFRAQGLEPKVAFRARTQELARGLVGHGRGYTITNLVAKSMDTYDGGRVAAIPISGDPEPVELMILALKRQSQRPAVDAFVAHLREMFAPDIPVRKKAASRR</sequence>
<evidence type="ECO:0000256" key="3">
    <source>
        <dbReference type="ARBA" id="ARBA00023125"/>
    </source>
</evidence>
<evidence type="ECO:0000313" key="6">
    <source>
        <dbReference type="EMBL" id="BCJ90656.1"/>
    </source>
</evidence>
<dbReference type="Pfam" id="PF03466">
    <property type="entry name" value="LysR_substrate"/>
    <property type="match status" value="1"/>
</dbReference>
<dbReference type="GO" id="GO:0003677">
    <property type="term" value="F:DNA binding"/>
    <property type="evidence" value="ECO:0007669"/>
    <property type="project" value="UniProtKB-KW"/>
</dbReference>
<dbReference type="Gene3D" id="3.40.190.10">
    <property type="entry name" value="Periplasmic binding protein-like II"/>
    <property type="match status" value="2"/>
</dbReference>
<dbReference type="EMBL" id="AP023361">
    <property type="protein sequence ID" value="BCJ90656.1"/>
    <property type="molecule type" value="Genomic_DNA"/>
</dbReference>